<evidence type="ECO:0000313" key="1">
    <source>
        <dbReference type="EMBL" id="HGQ73955.1"/>
    </source>
</evidence>
<gene>
    <name evidence="1" type="ORF">ENU20_02630</name>
</gene>
<dbReference type="EMBL" id="DTBP01000017">
    <property type="protein sequence ID" value="HGQ73955.1"/>
    <property type="molecule type" value="Genomic_DNA"/>
</dbReference>
<proteinExistence type="predicted"/>
<comment type="caution">
    <text evidence="1">The sequence shown here is derived from an EMBL/GenBank/DDBJ whole genome shotgun (WGS) entry which is preliminary data.</text>
</comment>
<dbReference type="AlphaFoldDB" id="A0A7C4JN74"/>
<dbReference type="SUPFAM" id="SSF56112">
    <property type="entry name" value="Protein kinase-like (PK-like)"/>
    <property type="match status" value="1"/>
</dbReference>
<name>A0A7C4JN74_STAMA</name>
<accession>A0A7C4JN74</accession>
<dbReference type="InterPro" id="IPR011009">
    <property type="entry name" value="Kinase-like_dom_sf"/>
</dbReference>
<organism evidence="1">
    <name type="scientific">Staphylothermus marinus</name>
    <dbReference type="NCBI Taxonomy" id="2280"/>
    <lineage>
        <taxon>Archaea</taxon>
        <taxon>Thermoproteota</taxon>
        <taxon>Thermoprotei</taxon>
        <taxon>Desulfurococcales</taxon>
        <taxon>Desulfurococcaceae</taxon>
        <taxon>Staphylothermus</taxon>
    </lineage>
</organism>
<reference evidence="1" key="1">
    <citation type="journal article" date="2020" name="mSystems">
        <title>Genome- and Community-Level Interaction Insights into Carbon Utilization and Element Cycling Functions of Hydrothermarchaeota in Hydrothermal Sediment.</title>
        <authorList>
            <person name="Zhou Z."/>
            <person name="Liu Y."/>
            <person name="Xu W."/>
            <person name="Pan J."/>
            <person name="Luo Z.H."/>
            <person name="Li M."/>
        </authorList>
    </citation>
    <scope>NUCLEOTIDE SEQUENCE [LARGE SCALE GENOMIC DNA]</scope>
    <source>
        <strain evidence="1">SpSt-648</strain>
    </source>
</reference>
<evidence type="ECO:0008006" key="2">
    <source>
        <dbReference type="Google" id="ProtNLM"/>
    </source>
</evidence>
<protein>
    <recommendedName>
        <fullName evidence="2">Serine/threonine protein kinase</fullName>
    </recommendedName>
</protein>
<sequence>MVVEIHSEKREMDSKLHPIDPGDPYVKFILCYPKHDCEEFSSRVKELLDWGISNLVELGKNILGFRVLGKGYSSIATLAYRGCEKGFLKIRRLDSRRASLEFEGLILDFLDRFNIVPKPMFYSKNFVFMEYLDDCIPIGEFIDKSQNNIDYNSLIKTIARTTYTLYIPDFYGINHSELSRPGDHIYICRNGVRIIDWESATIKSKPNNVSSFISYLTNRPVVRRKLSNRVLDELIHALRIYKKTYSIKKLQSVVKILVESLQQPP</sequence>